<dbReference type="PROSITE" id="PS51257">
    <property type="entry name" value="PROKAR_LIPOPROTEIN"/>
    <property type="match status" value="1"/>
</dbReference>
<protein>
    <recommendedName>
        <fullName evidence="3">Lipoprotein</fullName>
    </recommendedName>
</protein>
<organism evidence="1 2">
    <name type="scientific">Streptococcus parasanguinis</name>
    <dbReference type="NCBI Taxonomy" id="1318"/>
    <lineage>
        <taxon>Bacteria</taxon>
        <taxon>Bacillati</taxon>
        <taxon>Bacillota</taxon>
        <taxon>Bacilli</taxon>
        <taxon>Lactobacillales</taxon>
        <taxon>Streptococcaceae</taxon>
        <taxon>Streptococcus</taxon>
    </lineage>
</organism>
<dbReference type="RefSeq" id="WP_049492971.1">
    <property type="nucleotide sequence ID" value="NZ_JANLGE010000014.1"/>
</dbReference>
<gene>
    <name evidence="1" type="ORF">KHX87_06480</name>
</gene>
<dbReference type="EMBL" id="JAGZFP010000016">
    <property type="protein sequence ID" value="MBS5358736.1"/>
    <property type="molecule type" value="Genomic_DNA"/>
</dbReference>
<accession>A0A943DI04</accession>
<dbReference type="Proteomes" id="UP000709219">
    <property type="component" value="Unassembled WGS sequence"/>
</dbReference>
<evidence type="ECO:0000313" key="2">
    <source>
        <dbReference type="Proteomes" id="UP000709219"/>
    </source>
</evidence>
<dbReference type="AlphaFoldDB" id="A0A943DI04"/>
<name>A0A943DI04_STRPA</name>
<evidence type="ECO:0000313" key="1">
    <source>
        <dbReference type="EMBL" id="MBS5358736.1"/>
    </source>
</evidence>
<dbReference type="SUPFAM" id="SSF69304">
    <property type="entry name" value="Tricorn protease N-terminal domain"/>
    <property type="match status" value="1"/>
</dbReference>
<proteinExistence type="predicted"/>
<reference evidence="1" key="1">
    <citation type="submission" date="2021-02" db="EMBL/GenBank/DDBJ databases">
        <title>Infant gut strain persistence is associated with maternal origin, phylogeny, and functional potential including surface adhesion and iron acquisition.</title>
        <authorList>
            <person name="Lou Y.C."/>
        </authorList>
    </citation>
    <scope>NUCLEOTIDE SEQUENCE</scope>
    <source>
        <strain evidence="1">L3_098_011G1_dasL3_098_011G1_concoct_7</strain>
    </source>
</reference>
<sequence length="376" mass="42740">MKRSYLFGILFLFFLLLSCSKVQTPMFQVDPESNLYLVTSKSIQSYTKKENKLELHRVEKIDVATYVNLWFSCLNSGDKMIVTEGDDFAPIDHQNIISIDFSKGEIRKNHTKNYAMMGSGISSNYFYTAQTDANSGILTVFSLNGKQVFQKKFNQMTAISSQIVANNSNVYAEIAYQDPKRNRPEGVLDSDLIVLNEKEHWKEKDRIRLTSDGKKVEMLEGLAIVKDRAFVSISAIRDTDTFEKVAGNQLLSINLHTGERKLFTLPNPYPNMLYPSPDNHYLVVKHEVEGKNILSVLDLQNETIKAIVLDDNSGETPEEINSFTISNENMLYLATDQHLLQYSLKDAKLIEKQKLKLGKDDFPIGLRIVEKDLGSN</sequence>
<evidence type="ECO:0008006" key="3">
    <source>
        <dbReference type="Google" id="ProtNLM"/>
    </source>
</evidence>
<comment type="caution">
    <text evidence="1">The sequence shown here is derived from an EMBL/GenBank/DDBJ whole genome shotgun (WGS) entry which is preliminary data.</text>
</comment>